<evidence type="ECO:0000313" key="2">
    <source>
        <dbReference type="EMBL" id="KAF9518219.1"/>
    </source>
</evidence>
<organism evidence="2 3">
    <name type="scientific">Hydnum rufescens UP504</name>
    <dbReference type="NCBI Taxonomy" id="1448309"/>
    <lineage>
        <taxon>Eukaryota</taxon>
        <taxon>Fungi</taxon>
        <taxon>Dikarya</taxon>
        <taxon>Basidiomycota</taxon>
        <taxon>Agaricomycotina</taxon>
        <taxon>Agaricomycetes</taxon>
        <taxon>Cantharellales</taxon>
        <taxon>Hydnaceae</taxon>
        <taxon>Hydnum</taxon>
    </lineage>
</organism>
<protein>
    <submittedName>
        <fullName evidence="2">Uncharacterized protein</fullName>
    </submittedName>
</protein>
<feature type="compositionally biased region" description="Basic and acidic residues" evidence="1">
    <location>
        <begin position="81"/>
        <end position="92"/>
    </location>
</feature>
<comment type="caution">
    <text evidence="2">The sequence shown here is derived from an EMBL/GenBank/DDBJ whole genome shotgun (WGS) entry which is preliminary data.</text>
</comment>
<reference evidence="2" key="1">
    <citation type="journal article" date="2020" name="Nat. Commun.">
        <title>Large-scale genome sequencing of mycorrhizal fungi provides insights into the early evolution of symbiotic traits.</title>
        <authorList>
            <person name="Miyauchi S."/>
            <person name="Kiss E."/>
            <person name="Kuo A."/>
            <person name="Drula E."/>
            <person name="Kohler A."/>
            <person name="Sanchez-Garcia M."/>
            <person name="Morin E."/>
            <person name="Andreopoulos B."/>
            <person name="Barry K.W."/>
            <person name="Bonito G."/>
            <person name="Buee M."/>
            <person name="Carver A."/>
            <person name="Chen C."/>
            <person name="Cichocki N."/>
            <person name="Clum A."/>
            <person name="Culley D."/>
            <person name="Crous P.W."/>
            <person name="Fauchery L."/>
            <person name="Girlanda M."/>
            <person name="Hayes R.D."/>
            <person name="Keri Z."/>
            <person name="LaButti K."/>
            <person name="Lipzen A."/>
            <person name="Lombard V."/>
            <person name="Magnuson J."/>
            <person name="Maillard F."/>
            <person name="Murat C."/>
            <person name="Nolan M."/>
            <person name="Ohm R.A."/>
            <person name="Pangilinan J."/>
            <person name="Pereira M.F."/>
            <person name="Perotto S."/>
            <person name="Peter M."/>
            <person name="Pfister S."/>
            <person name="Riley R."/>
            <person name="Sitrit Y."/>
            <person name="Stielow J.B."/>
            <person name="Szollosi G."/>
            <person name="Zifcakova L."/>
            <person name="Stursova M."/>
            <person name="Spatafora J.W."/>
            <person name="Tedersoo L."/>
            <person name="Vaario L.M."/>
            <person name="Yamada A."/>
            <person name="Yan M."/>
            <person name="Wang P."/>
            <person name="Xu J."/>
            <person name="Bruns T."/>
            <person name="Baldrian P."/>
            <person name="Vilgalys R."/>
            <person name="Dunand C."/>
            <person name="Henrissat B."/>
            <person name="Grigoriev I.V."/>
            <person name="Hibbett D."/>
            <person name="Nagy L.G."/>
            <person name="Martin F.M."/>
        </authorList>
    </citation>
    <scope>NUCLEOTIDE SEQUENCE</scope>
    <source>
        <strain evidence="2">UP504</strain>
    </source>
</reference>
<dbReference type="Proteomes" id="UP000886523">
    <property type="component" value="Unassembled WGS sequence"/>
</dbReference>
<keyword evidence="3" id="KW-1185">Reference proteome</keyword>
<accession>A0A9P6B649</accession>
<proteinExistence type="predicted"/>
<feature type="compositionally biased region" description="Low complexity" evidence="1">
    <location>
        <begin position="48"/>
        <end position="57"/>
    </location>
</feature>
<evidence type="ECO:0000256" key="1">
    <source>
        <dbReference type="SAM" id="MobiDB-lite"/>
    </source>
</evidence>
<sequence length="129" mass="13652">MPPKRKNVELDVEEPVSPHATRARTRLATASGVSSTSKDKPASKLHNGDSSGSGAKASGKRKKMEPETVDQGSPPVAVNGKDFESNMKERKSGHTSPTKRGLGKSSKPELPLSESATNDDDNGNSKDLQ</sequence>
<name>A0A9P6B649_9AGAM</name>
<gene>
    <name evidence="2" type="ORF">BS47DRAFT_328626</name>
</gene>
<dbReference type="AlphaFoldDB" id="A0A9P6B649"/>
<dbReference type="EMBL" id="MU128926">
    <property type="protein sequence ID" value="KAF9518219.1"/>
    <property type="molecule type" value="Genomic_DNA"/>
</dbReference>
<evidence type="ECO:0000313" key="3">
    <source>
        <dbReference type="Proteomes" id="UP000886523"/>
    </source>
</evidence>
<feature type="region of interest" description="Disordered" evidence="1">
    <location>
        <begin position="1"/>
        <end position="129"/>
    </location>
</feature>